<feature type="binding site" evidence="4">
    <location>
        <position position="169"/>
    </location>
    <ligand>
        <name>GTP</name>
        <dbReference type="ChEBI" id="CHEBI:37565"/>
    </ligand>
</feature>
<dbReference type="GO" id="GO:0003924">
    <property type="term" value="F:GTPase activity"/>
    <property type="evidence" value="ECO:0007669"/>
    <property type="project" value="TreeGrafter"/>
</dbReference>
<dbReference type="InterPro" id="IPR016478">
    <property type="entry name" value="GTPase_MTG1"/>
</dbReference>
<accession>A0A2Z2NV96</accession>
<protein>
    <recommendedName>
        <fullName evidence="3">Ribosome biogenesis GTPase A</fullName>
    </recommendedName>
</protein>
<evidence type="ECO:0000256" key="3">
    <source>
        <dbReference type="PIRNR" id="PIRNR006230"/>
    </source>
</evidence>
<dbReference type="InterPro" id="IPR019991">
    <property type="entry name" value="GTP-bd_ribosome_bgen"/>
</dbReference>
<dbReference type="GO" id="GO:0006412">
    <property type="term" value="P:translation"/>
    <property type="evidence" value="ECO:0007669"/>
    <property type="project" value="TreeGrafter"/>
</dbReference>
<dbReference type="PANTHER" id="PTHR45782">
    <property type="entry name" value="MITOCHONDRIAL RIBOSOME-ASSOCIATED GTPASE 1"/>
    <property type="match status" value="1"/>
</dbReference>
<dbReference type="PANTHER" id="PTHR45782:SF4">
    <property type="entry name" value="MITOCHONDRIAL RIBOSOME-ASSOCIATED GTPASE 1"/>
    <property type="match status" value="1"/>
</dbReference>
<dbReference type="OrthoDB" id="9779790at2"/>
<keyword evidence="8" id="KW-1185">Reference proteome</keyword>
<name>A0A2Z2NV96_9GAMM</name>
<dbReference type="NCBIfam" id="TIGR03596">
    <property type="entry name" value="GTPase_YlqF"/>
    <property type="match status" value="1"/>
</dbReference>
<dbReference type="InterPro" id="IPR006073">
    <property type="entry name" value="GTP-bd"/>
</dbReference>
<dbReference type="GO" id="GO:0005737">
    <property type="term" value="C:cytoplasm"/>
    <property type="evidence" value="ECO:0007669"/>
    <property type="project" value="UniProtKB-SubCell"/>
</dbReference>
<dbReference type="PIRSF" id="PIRSF006230">
    <property type="entry name" value="MG442"/>
    <property type="match status" value="1"/>
</dbReference>
<dbReference type="Proteomes" id="UP000250079">
    <property type="component" value="Chromosome"/>
</dbReference>
<dbReference type="CDD" id="cd01856">
    <property type="entry name" value="YlqF"/>
    <property type="match status" value="1"/>
</dbReference>
<dbReference type="KEGG" id="gai:IMCC3135_26705"/>
<organism evidence="7 8">
    <name type="scientific">Granulosicoccus antarcticus IMCC3135</name>
    <dbReference type="NCBI Taxonomy" id="1192854"/>
    <lineage>
        <taxon>Bacteria</taxon>
        <taxon>Pseudomonadati</taxon>
        <taxon>Pseudomonadota</taxon>
        <taxon>Gammaproteobacteria</taxon>
        <taxon>Chromatiales</taxon>
        <taxon>Granulosicoccaceae</taxon>
        <taxon>Granulosicoccus</taxon>
    </lineage>
</organism>
<feature type="compositionally biased region" description="Basic and acidic residues" evidence="5">
    <location>
        <begin position="294"/>
        <end position="309"/>
    </location>
</feature>
<dbReference type="RefSeq" id="WP_088920316.1">
    <property type="nucleotide sequence ID" value="NZ_CP018632.1"/>
</dbReference>
<evidence type="ECO:0000313" key="8">
    <source>
        <dbReference type="Proteomes" id="UP000250079"/>
    </source>
</evidence>
<sequence>MAIQWFPGHMHKARKEMAKVLPEVDVIIEVLDARIPWSSENPMLANIAGDKPLLRVLTKADLADPVRTEQWLVELRRHERHDAIAITAGDPAITKAIPQRLKALVPPPTSPRLKPYVAMVMGIPNVGKSTLINKLAGRVVAKTGNEPAITKRQQLITLSEHWRLRDTPGMLWPKVENEASGYRLAATGAVRDTAMDSSEVAAYLLDHLCVHYAEALRARYGKTLPLDESVQTLEAIGKMRGCLGGGGLIDFDRAGRLLLSEFRAGLLGGMTLETPAMRQKEEAETAKRLAEIAARREQRREKKSEERSARKARKKNS</sequence>
<evidence type="ECO:0000256" key="4">
    <source>
        <dbReference type="PIRSR" id="PIRSR006230-1"/>
    </source>
</evidence>
<dbReference type="PRINTS" id="PR00326">
    <property type="entry name" value="GTP1OBG"/>
</dbReference>
<dbReference type="Gene3D" id="1.10.1580.10">
    <property type="match status" value="1"/>
</dbReference>
<feature type="domain" description="G" evidence="6">
    <location>
        <begin position="119"/>
        <end position="182"/>
    </location>
</feature>
<feature type="binding site" evidence="4">
    <location>
        <begin position="125"/>
        <end position="130"/>
    </location>
    <ligand>
        <name>GTP</name>
        <dbReference type="ChEBI" id="CHEBI:37565"/>
    </ligand>
</feature>
<dbReference type="AlphaFoldDB" id="A0A2Z2NV96"/>
<dbReference type="EMBL" id="CP018632">
    <property type="protein sequence ID" value="ASJ75396.1"/>
    <property type="molecule type" value="Genomic_DNA"/>
</dbReference>
<reference evidence="7 8" key="1">
    <citation type="submission" date="2016-12" db="EMBL/GenBank/DDBJ databases">
        <authorList>
            <person name="Song W.-J."/>
            <person name="Kurnit D.M."/>
        </authorList>
    </citation>
    <scope>NUCLEOTIDE SEQUENCE [LARGE SCALE GENOMIC DNA]</scope>
    <source>
        <strain evidence="7 8">IMCC3135</strain>
    </source>
</reference>
<dbReference type="InterPro" id="IPR027417">
    <property type="entry name" value="P-loop_NTPase"/>
</dbReference>
<dbReference type="SUPFAM" id="SSF52540">
    <property type="entry name" value="P-loop containing nucleoside triphosphate hydrolases"/>
    <property type="match status" value="1"/>
</dbReference>
<evidence type="ECO:0000259" key="6">
    <source>
        <dbReference type="Pfam" id="PF01926"/>
    </source>
</evidence>
<dbReference type="Pfam" id="PF01926">
    <property type="entry name" value="MMR_HSR1"/>
    <property type="match status" value="1"/>
</dbReference>
<gene>
    <name evidence="7" type="primary">rbgA</name>
    <name evidence="7" type="ORF">IMCC3135_26705</name>
</gene>
<keyword evidence="1 3" id="KW-0547">Nucleotide-binding</keyword>
<keyword evidence="3" id="KW-0963">Cytoplasm</keyword>
<proteinExistence type="inferred from homology"/>
<evidence type="ECO:0000256" key="5">
    <source>
        <dbReference type="SAM" id="MobiDB-lite"/>
    </source>
</evidence>
<comment type="similarity">
    <text evidence="3">Belongs to the TRAFAC class YlqF/YawG GTPase family. MTG1 subfamily.</text>
</comment>
<evidence type="ECO:0000256" key="2">
    <source>
        <dbReference type="ARBA" id="ARBA00023134"/>
    </source>
</evidence>
<dbReference type="GO" id="GO:0005525">
    <property type="term" value="F:GTP binding"/>
    <property type="evidence" value="ECO:0007669"/>
    <property type="project" value="UniProtKB-KW"/>
</dbReference>
<dbReference type="Gene3D" id="3.40.50.300">
    <property type="entry name" value="P-loop containing nucleotide triphosphate hydrolases"/>
    <property type="match status" value="1"/>
</dbReference>
<evidence type="ECO:0000256" key="1">
    <source>
        <dbReference type="ARBA" id="ARBA00022741"/>
    </source>
</evidence>
<feature type="region of interest" description="Disordered" evidence="5">
    <location>
        <begin position="294"/>
        <end position="317"/>
    </location>
</feature>
<keyword evidence="2 3" id="KW-0342">GTP-binding</keyword>
<evidence type="ECO:0000313" key="7">
    <source>
        <dbReference type="EMBL" id="ASJ75396.1"/>
    </source>
</evidence>
<dbReference type="InterPro" id="IPR023179">
    <property type="entry name" value="GTP-bd_ortho_bundle_sf"/>
</dbReference>
<comment type="subcellular location">
    <subcellularLocation>
        <location evidence="3">Cytoplasm</location>
    </subcellularLocation>
</comment>
<comment type="function">
    <text evidence="3">Required for a late step of 50S ribosomal subunit assembly. Has GTPase activity.</text>
</comment>